<protein>
    <submittedName>
        <fullName evidence="2">Uncharacterized protein</fullName>
    </submittedName>
</protein>
<proteinExistence type="predicted"/>
<accession>A0AAJ8WV05</accession>
<evidence type="ECO:0000313" key="2">
    <source>
        <dbReference type="EMBL" id="EFZ05616.1"/>
    </source>
</evidence>
<dbReference type="EMBL" id="CM001062">
    <property type="protein sequence ID" value="EFZ05616.1"/>
    <property type="molecule type" value="Genomic_DNA"/>
</dbReference>
<feature type="compositionally biased region" description="Polar residues" evidence="1">
    <location>
        <begin position="1"/>
        <end position="18"/>
    </location>
</feature>
<feature type="region of interest" description="Disordered" evidence="1">
    <location>
        <begin position="1"/>
        <end position="24"/>
    </location>
</feature>
<dbReference type="Proteomes" id="UP000003971">
    <property type="component" value="Chromosome"/>
</dbReference>
<evidence type="ECO:0000313" key="3">
    <source>
        <dbReference type="Proteomes" id="UP000003971"/>
    </source>
</evidence>
<reference evidence="2 3" key="1">
    <citation type="journal article" date="2011" name="J. Bacteriol.">
        <title>Genome sequences of Salmonella enterica serovar typhimurium, Choleraesuis, Dublin, and Gallinarum strains of well- defined virulence in food-producing animals.</title>
        <authorList>
            <person name="Richardson E.J."/>
            <person name="Limaye B."/>
            <person name="Inamdar H."/>
            <person name="Datta A."/>
            <person name="Manjari K.S."/>
            <person name="Pullinger G.D."/>
            <person name="Thomson N.R."/>
            <person name="Joshi R.R."/>
            <person name="Watson M."/>
            <person name="Stevens M.P."/>
        </authorList>
    </citation>
    <scope>NUCLEOTIDE SEQUENCE [LARGE SCALE GENOMIC DNA]</scope>
    <source>
        <strain evidence="2">A50</strain>
    </source>
</reference>
<organism evidence="2 3">
    <name type="scientific">Salmonella enterica subsp. enterica serovar Choleraesuis str. SCSA50</name>
    <dbReference type="NCBI Taxonomy" id="904139"/>
    <lineage>
        <taxon>Bacteria</taxon>
        <taxon>Pseudomonadati</taxon>
        <taxon>Pseudomonadota</taxon>
        <taxon>Gammaproteobacteria</taxon>
        <taxon>Enterobacterales</taxon>
        <taxon>Enterobacteriaceae</taxon>
        <taxon>Salmonella</taxon>
    </lineage>
</organism>
<evidence type="ECO:0000256" key="1">
    <source>
        <dbReference type="SAM" id="MobiDB-lite"/>
    </source>
</evidence>
<dbReference type="AlphaFoldDB" id="A0AAJ8WV05"/>
<gene>
    <name evidence="2" type="ORF">SCA50_1088</name>
</gene>
<sequence length="51" mass="5728">MLVQSVHTYETASRQAESIGQGENVARSGNDLQGIYTVIRNENLCIDEFRN</sequence>
<name>A0AAJ8WV05_SALET</name>